<dbReference type="PANTHER" id="PTHR42938:SF9">
    <property type="entry name" value="FORMATE DEHYDROGENASE 1"/>
    <property type="match status" value="1"/>
</dbReference>
<dbReference type="NCBIfam" id="NF001309">
    <property type="entry name" value="PRK00257.1"/>
    <property type="match status" value="1"/>
</dbReference>
<gene>
    <name evidence="5 9" type="primary">pdxB</name>
    <name evidence="9" type="ORF">GCM10023116_21490</name>
</gene>
<comment type="function">
    <text evidence="5">Catalyzes the oxidation of erythronate-4-phosphate to 3-hydroxy-2-oxo-4-phosphonooxybutanoate.</text>
</comment>
<evidence type="ECO:0000256" key="1">
    <source>
        <dbReference type="ARBA" id="ARBA00022490"/>
    </source>
</evidence>
<feature type="active site" description="Proton donor" evidence="5">
    <location>
        <position position="252"/>
    </location>
</feature>
<protein>
    <recommendedName>
        <fullName evidence="5">Erythronate-4-phosphate dehydrogenase</fullName>
        <ecNumber evidence="5">1.1.1.290</ecNumber>
    </recommendedName>
</protein>
<feature type="domain" description="D-isomer specific 2-hydroxyacid dehydrogenase NAD-binding" evidence="7">
    <location>
        <begin position="109"/>
        <end position="254"/>
    </location>
</feature>
<dbReference type="EMBL" id="BAABFL010000326">
    <property type="protein sequence ID" value="GAA4649868.1"/>
    <property type="molecule type" value="Genomic_DNA"/>
</dbReference>
<dbReference type="CDD" id="cd12158">
    <property type="entry name" value="ErythrP_dh"/>
    <property type="match status" value="1"/>
</dbReference>
<dbReference type="EC" id="1.1.1.290" evidence="5"/>
<dbReference type="InterPro" id="IPR024531">
    <property type="entry name" value="Erythronate-4-P_DHase_dimer"/>
</dbReference>
<evidence type="ECO:0000259" key="7">
    <source>
        <dbReference type="Pfam" id="PF02826"/>
    </source>
</evidence>
<comment type="subunit">
    <text evidence="5">Homodimer.</text>
</comment>
<evidence type="ECO:0000256" key="4">
    <source>
        <dbReference type="ARBA" id="ARBA00023096"/>
    </source>
</evidence>
<dbReference type="Gene3D" id="3.40.50.720">
    <property type="entry name" value="NAD(P)-binding Rossmann-like Domain"/>
    <property type="match status" value="2"/>
</dbReference>
<dbReference type="InterPro" id="IPR006139">
    <property type="entry name" value="D-isomer_2_OHA_DH_cat_dom"/>
</dbReference>
<evidence type="ECO:0000313" key="9">
    <source>
        <dbReference type="EMBL" id="GAA4649868.1"/>
    </source>
</evidence>
<keyword evidence="4 5" id="KW-0664">Pyridoxine biosynthesis</keyword>
<feature type="binding site" evidence="5">
    <location>
        <position position="256"/>
    </location>
    <ligand>
        <name>substrate</name>
    </ligand>
</feature>
<feature type="active site" evidence="5">
    <location>
        <position position="235"/>
    </location>
</feature>
<accession>A0ABP8V354</accession>
<dbReference type="InterPro" id="IPR036291">
    <property type="entry name" value="NAD(P)-bd_dom_sf"/>
</dbReference>
<proteinExistence type="inferred from homology"/>
<organism evidence="9 10">
    <name type="scientific">Kistimonas scapharcae</name>
    <dbReference type="NCBI Taxonomy" id="1036133"/>
    <lineage>
        <taxon>Bacteria</taxon>
        <taxon>Pseudomonadati</taxon>
        <taxon>Pseudomonadota</taxon>
        <taxon>Gammaproteobacteria</taxon>
        <taxon>Oceanospirillales</taxon>
        <taxon>Endozoicomonadaceae</taxon>
        <taxon>Kistimonas</taxon>
    </lineage>
</organism>
<evidence type="ECO:0000313" key="10">
    <source>
        <dbReference type="Proteomes" id="UP001500604"/>
    </source>
</evidence>
<dbReference type="PANTHER" id="PTHR42938">
    <property type="entry name" value="FORMATE DEHYDROGENASE 1"/>
    <property type="match status" value="1"/>
</dbReference>
<evidence type="ECO:0000259" key="6">
    <source>
        <dbReference type="Pfam" id="PF00389"/>
    </source>
</evidence>
<feature type="binding site" evidence="5">
    <location>
        <position position="230"/>
    </location>
    <ligand>
        <name>NAD(+)</name>
        <dbReference type="ChEBI" id="CHEBI:57540"/>
    </ligand>
</feature>
<evidence type="ECO:0000256" key="5">
    <source>
        <dbReference type="HAMAP-Rule" id="MF_01825"/>
    </source>
</evidence>
<feature type="binding site" evidence="5">
    <location>
        <position position="174"/>
    </location>
    <ligand>
        <name>NAD(+)</name>
        <dbReference type="ChEBI" id="CHEBI:57540"/>
    </ligand>
</feature>
<comment type="subcellular location">
    <subcellularLocation>
        <location evidence="5">Cytoplasm</location>
    </subcellularLocation>
</comment>
<evidence type="ECO:0000256" key="2">
    <source>
        <dbReference type="ARBA" id="ARBA00023002"/>
    </source>
</evidence>
<comment type="catalytic activity">
    <reaction evidence="5">
        <text>4-phospho-D-erythronate + NAD(+) = (R)-3-hydroxy-2-oxo-4-phosphooxybutanoate + NADH + H(+)</text>
        <dbReference type="Rhea" id="RHEA:18829"/>
        <dbReference type="ChEBI" id="CHEBI:15378"/>
        <dbReference type="ChEBI" id="CHEBI:57540"/>
        <dbReference type="ChEBI" id="CHEBI:57945"/>
        <dbReference type="ChEBI" id="CHEBI:58538"/>
        <dbReference type="ChEBI" id="CHEBI:58766"/>
        <dbReference type="EC" id="1.1.1.290"/>
    </reaction>
</comment>
<keyword evidence="1 5" id="KW-0963">Cytoplasm</keyword>
<keyword evidence="2 5" id="KW-0560">Oxidoreductase</keyword>
<feature type="domain" description="D-isomer specific 2-hydroxyacid dehydrogenase catalytic" evidence="6">
    <location>
        <begin position="31"/>
        <end position="276"/>
    </location>
</feature>
<comment type="caution">
    <text evidence="9">The sequence shown here is derived from an EMBL/GenBank/DDBJ whole genome shotgun (WGS) entry which is preliminary data.</text>
</comment>
<feature type="active site" evidence="5">
    <location>
        <position position="207"/>
    </location>
</feature>
<keyword evidence="10" id="KW-1185">Reference proteome</keyword>
<feature type="binding site" evidence="5">
    <location>
        <begin position="126"/>
        <end position="127"/>
    </location>
    <ligand>
        <name>NAD(+)</name>
        <dbReference type="ChEBI" id="CHEBI:57540"/>
    </ligand>
</feature>
<dbReference type="SUPFAM" id="SSF51735">
    <property type="entry name" value="NAD(P)-binding Rossmann-fold domains"/>
    <property type="match status" value="1"/>
</dbReference>
<keyword evidence="3 5" id="KW-0520">NAD</keyword>
<comment type="pathway">
    <text evidence="5">Cofactor biosynthesis; pyridoxine 5'-phosphate biosynthesis; pyridoxine 5'-phosphate from D-erythrose 4-phosphate: step 2/5.</text>
</comment>
<sequence>MKIVADENIPLADVFFGGLGEVVSVPGRTLNAAQVADADVLLVRSVTRVNRELLENSKVRFVASATSGIDHVDTDWLKEKGIGFAHAPGCNADSVVEYVLSVINVLSEQLGFSLKEQVVGIIGKGQVGGRLLRRLEALGVRCLVHDPFAPAEKTEQQAELDDLLAKSDIISLHTPLTKHGDHPTFHLLNAHCIGLIRPGSILINSSRGPVVDNLVLLDRLRQGDMTAVLDVWEQEPDINPELLDHVAIGTPHIAGYSLEAKIRGTGMIYQAMCRYFGFPTRVRINNVMPIPVLRSMTFSSDVQAEEAITTALRAVYDVRRDDNRLRLALRQRKEAVPVVFDRLRKTYPERREFQSLKVRLRNATPDVKHQLEGQGFRVVSE</sequence>
<dbReference type="HAMAP" id="MF_01825">
    <property type="entry name" value="PdxB"/>
    <property type="match status" value="1"/>
</dbReference>
<evidence type="ECO:0000259" key="8">
    <source>
        <dbReference type="Pfam" id="PF11890"/>
    </source>
</evidence>
<dbReference type="Pfam" id="PF11890">
    <property type="entry name" value="DUF3410"/>
    <property type="match status" value="1"/>
</dbReference>
<name>A0ABP8V354_9GAMM</name>
<feature type="binding site" evidence="5">
    <location>
        <position position="255"/>
    </location>
    <ligand>
        <name>NAD(+)</name>
        <dbReference type="ChEBI" id="CHEBI:57540"/>
    </ligand>
</feature>
<dbReference type="Gene3D" id="3.30.1370.170">
    <property type="match status" value="1"/>
</dbReference>
<comment type="caution">
    <text evidence="5">Lacks conserved residue(s) required for the propagation of feature annotation.</text>
</comment>
<reference evidence="10" key="1">
    <citation type="journal article" date="2019" name="Int. J. Syst. Evol. Microbiol.">
        <title>The Global Catalogue of Microorganisms (GCM) 10K type strain sequencing project: providing services to taxonomists for standard genome sequencing and annotation.</title>
        <authorList>
            <consortium name="The Broad Institute Genomics Platform"/>
            <consortium name="The Broad Institute Genome Sequencing Center for Infectious Disease"/>
            <person name="Wu L."/>
            <person name="Ma J."/>
        </authorList>
    </citation>
    <scope>NUCLEOTIDE SEQUENCE [LARGE SCALE GENOMIC DNA]</scope>
    <source>
        <strain evidence="10">JCM 17805</strain>
    </source>
</reference>
<dbReference type="Pfam" id="PF02826">
    <property type="entry name" value="2-Hacid_dh_C"/>
    <property type="match status" value="1"/>
</dbReference>
<dbReference type="Pfam" id="PF00389">
    <property type="entry name" value="2-Hacid_dh"/>
    <property type="match status" value="1"/>
</dbReference>
<comment type="similarity">
    <text evidence="5">Belongs to the D-isomer specific 2-hydroxyacid dehydrogenase family. PdxB subfamily.</text>
</comment>
<feature type="domain" description="Erythronate-4-phosphate dehydrogenase dimerisation" evidence="8">
    <location>
        <begin position="288"/>
        <end position="362"/>
    </location>
</feature>
<dbReference type="SUPFAM" id="SSF52283">
    <property type="entry name" value="Formate/glycerate dehydrogenase catalytic domain-like"/>
    <property type="match status" value="1"/>
</dbReference>
<dbReference type="InterPro" id="IPR006140">
    <property type="entry name" value="D-isomer_DH_NAD-bd"/>
</dbReference>
<feature type="binding site" evidence="5">
    <location>
        <position position="66"/>
    </location>
    <ligand>
        <name>substrate</name>
    </ligand>
</feature>
<dbReference type="Proteomes" id="UP001500604">
    <property type="component" value="Unassembled WGS sequence"/>
</dbReference>
<dbReference type="InterPro" id="IPR020921">
    <property type="entry name" value="Erythronate-4-P_DHase"/>
</dbReference>
<dbReference type="RefSeq" id="WP_345195881.1">
    <property type="nucleotide sequence ID" value="NZ_BAABFL010000326.1"/>
</dbReference>
<feature type="binding site" evidence="5">
    <location>
        <position position="45"/>
    </location>
    <ligand>
        <name>substrate</name>
    </ligand>
</feature>
<evidence type="ECO:0000256" key="3">
    <source>
        <dbReference type="ARBA" id="ARBA00023027"/>
    </source>
</evidence>
<dbReference type="InterPro" id="IPR038251">
    <property type="entry name" value="PdxB_dimer_sf"/>
</dbReference>
<feature type="binding site" evidence="5">
    <location>
        <position position="146"/>
    </location>
    <ligand>
        <name>NAD(+)</name>
        <dbReference type="ChEBI" id="CHEBI:57540"/>
    </ligand>
</feature>